<reference evidence="4" key="2">
    <citation type="journal article" date="2023" name="IMA Fungus">
        <title>Comparative genomic study of the Penicillium genus elucidates a diverse pangenome and 15 lateral gene transfer events.</title>
        <authorList>
            <person name="Petersen C."/>
            <person name="Sorensen T."/>
            <person name="Nielsen M.R."/>
            <person name="Sondergaard T.E."/>
            <person name="Sorensen J.L."/>
            <person name="Fitzpatrick D.A."/>
            <person name="Frisvad J.C."/>
            <person name="Nielsen K.L."/>
        </authorList>
    </citation>
    <scope>NUCLEOTIDE SEQUENCE</scope>
    <source>
        <strain evidence="4">IBT 29677</strain>
    </source>
</reference>
<dbReference type="PANTHER" id="PTHR43072:SF23">
    <property type="entry name" value="UPF0039 PROTEIN C11D3.02C"/>
    <property type="match status" value="1"/>
</dbReference>
<keyword evidence="1" id="KW-0808">Transferase</keyword>
<dbReference type="Proteomes" id="UP001147747">
    <property type="component" value="Unassembled WGS sequence"/>
</dbReference>
<keyword evidence="2" id="KW-0012">Acyltransferase</keyword>
<proteinExistence type="predicted"/>
<dbReference type="EMBL" id="JAPZBU010000004">
    <property type="protein sequence ID" value="KAJ5407930.1"/>
    <property type="molecule type" value="Genomic_DNA"/>
</dbReference>
<dbReference type="InterPro" id="IPR016181">
    <property type="entry name" value="Acyl_CoA_acyltransferase"/>
</dbReference>
<dbReference type="OrthoDB" id="2129362at2759"/>
<evidence type="ECO:0000313" key="5">
    <source>
        <dbReference type="Proteomes" id="UP001147747"/>
    </source>
</evidence>
<comment type="caution">
    <text evidence="4">The sequence shown here is derived from an EMBL/GenBank/DDBJ whole genome shotgun (WGS) entry which is preliminary data.</text>
</comment>
<dbReference type="AlphaFoldDB" id="A0A9W9W7N8"/>
<keyword evidence="5" id="KW-1185">Reference proteome</keyword>
<accession>A0A9W9W7N8</accession>
<organism evidence="4 5">
    <name type="scientific">Penicillium cosmopolitanum</name>
    <dbReference type="NCBI Taxonomy" id="1131564"/>
    <lineage>
        <taxon>Eukaryota</taxon>
        <taxon>Fungi</taxon>
        <taxon>Dikarya</taxon>
        <taxon>Ascomycota</taxon>
        <taxon>Pezizomycotina</taxon>
        <taxon>Eurotiomycetes</taxon>
        <taxon>Eurotiomycetidae</taxon>
        <taxon>Eurotiales</taxon>
        <taxon>Aspergillaceae</taxon>
        <taxon>Penicillium</taxon>
    </lineage>
</organism>
<reference evidence="4" key="1">
    <citation type="submission" date="2022-12" db="EMBL/GenBank/DDBJ databases">
        <authorList>
            <person name="Petersen C."/>
        </authorList>
    </citation>
    <scope>NUCLEOTIDE SEQUENCE</scope>
    <source>
        <strain evidence="4">IBT 29677</strain>
    </source>
</reference>
<dbReference type="PROSITE" id="PS51186">
    <property type="entry name" value="GNAT"/>
    <property type="match status" value="1"/>
</dbReference>
<gene>
    <name evidence="4" type="ORF">N7509_001813</name>
</gene>
<dbReference type="GeneID" id="81365430"/>
<dbReference type="GO" id="GO:0016747">
    <property type="term" value="F:acyltransferase activity, transferring groups other than amino-acyl groups"/>
    <property type="evidence" value="ECO:0007669"/>
    <property type="project" value="InterPro"/>
</dbReference>
<evidence type="ECO:0000256" key="2">
    <source>
        <dbReference type="ARBA" id="ARBA00023315"/>
    </source>
</evidence>
<dbReference type="SUPFAM" id="SSF55729">
    <property type="entry name" value="Acyl-CoA N-acyltransferases (Nat)"/>
    <property type="match status" value="1"/>
</dbReference>
<evidence type="ECO:0000313" key="4">
    <source>
        <dbReference type="EMBL" id="KAJ5407930.1"/>
    </source>
</evidence>
<dbReference type="CDD" id="cd04301">
    <property type="entry name" value="NAT_SF"/>
    <property type="match status" value="1"/>
</dbReference>
<protein>
    <recommendedName>
        <fullName evidence="3">N-acetyltransferase domain-containing protein</fullName>
    </recommendedName>
</protein>
<evidence type="ECO:0000256" key="1">
    <source>
        <dbReference type="ARBA" id="ARBA00022679"/>
    </source>
</evidence>
<evidence type="ECO:0000259" key="3">
    <source>
        <dbReference type="PROSITE" id="PS51186"/>
    </source>
</evidence>
<dbReference type="Gene3D" id="3.40.630.30">
    <property type="match status" value="1"/>
</dbReference>
<dbReference type="PANTHER" id="PTHR43072">
    <property type="entry name" value="N-ACETYLTRANSFERASE"/>
    <property type="match status" value="1"/>
</dbReference>
<dbReference type="RefSeq" id="XP_056492245.1">
    <property type="nucleotide sequence ID" value="XM_056626450.1"/>
</dbReference>
<dbReference type="InterPro" id="IPR000182">
    <property type="entry name" value="GNAT_dom"/>
</dbReference>
<feature type="domain" description="N-acetyltransferase" evidence="3">
    <location>
        <begin position="4"/>
        <end position="221"/>
    </location>
</feature>
<name>A0A9W9W7N8_9EURO</name>
<sequence>MSPIQIRPAQDSDLPQIRAINAHYILHTALTFAETPPPHETYHAKFTELAARNLPYLVAVGEHSANDYPLSEARADIQQAVLGYSYLSPFRGHLTAYAPTVELSLFLHPANYSQGIGSRLLAEMMALLRERKIRHVAITDEGVSGFGGLGHDSSTSHTLPPTITVENIIAVMAVDPEGKDQGEALRRWYIKRGFEERGRLSRVGFKRGHWVDTVYLQCFAPDALNV</sequence>